<dbReference type="RefSeq" id="WP_131564949.1">
    <property type="nucleotide sequence ID" value="NZ_JAINFK010000001.1"/>
</dbReference>
<feature type="transmembrane region" description="Helical" evidence="1">
    <location>
        <begin position="129"/>
        <end position="148"/>
    </location>
</feature>
<feature type="transmembrane region" description="Helical" evidence="1">
    <location>
        <begin position="271"/>
        <end position="289"/>
    </location>
</feature>
<evidence type="ECO:0000313" key="2">
    <source>
        <dbReference type="EMBL" id="TCD16249.1"/>
    </source>
</evidence>
<feature type="transmembrane region" description="Helical" evidence="1">
    <location>
        <begin position="12"/>
        <end position="32"/>
    </location>
</feature>
<keyword evidence="1" id="KW-0472">Membrane</keyword>
<keyword evidence="1" id="KW-1133">Transmembrane helix</keyword>
<feature type="transmembrane region" description="Helical" evidence="1">
    <location>
        <begin position="216"/>
        <end position="233"/>
    </location>
</feature>
<feature type="transmembrane region" description="Helical" evidence="1">
    <location>
        <begin position="326"/>
        <end position="345"/>
    </location>
</feature>
<evidence type="ECO:0000256" key="1">
    <source>
        <dbReference type="SAM" id="Phobius"/>
    </source>
</evidence>
<feature type="transmembrane region" description="Helical" evidence="1">
    <location>
        <begin position="296"/>
        <end position="314"/>
    </location>
</feature>
<evidence type="ECO:0000313" key="3">
    <source>
        <dbReference type="Proteomes" id="UP000291301"/>
    </source>
</evidence>
<accession>A0A4R0PL84</accession>
<feature type="transmembrane region" description="Helical" evidence="1">
    <location>
        <begin position="92"/>
        <end position="117"/>
    </location>
</feature>
<sequence length="352" mass="38343">MFVDSYSPDTKLPLRVWLLATAAACVIASLIIDLTLFDRTFLYESPPDWEVSGLIRLTLSLIAGIAFAYAVMPAEAPGYGARRNLGMQPIAFWAICLFTYGVHIWAATVLIVAPAALTAAVTELGSIALLQEGAIALAAALLLLTAITGDGLRSRRVFGLPARLLTLGMTLAVLILLLEETSYGQHYFGWEAPPAFEGNLQQETNLHNFYTIRFEMIYYGGAFAAFIAMPLLLPNLPGLLRDQLARFVPPGGFALLAMPLVGGMYASWNIMPQQVMFIAGIAVMVLFLSRSHANRLPVLAGLGIIAATQVLYLAQGINQVENYEVAEIREASICLALLGYAVWFWQRNRTAD</sequence>
<dbReference type="Proteomes" id="UP000291301">
    <property type="component" value="Unassembled WGS sequence"/>
</dbReference>
<name>A0A4R0PL84_9HYPH</name>
<organism evidence="2 3">
    <name type="scientific">Oricola cellulosilytica</name>
    <dbReference type="NCBI Taxonomy" id="1429082"/>
    <lineage>
        <taxon>Bacteria</taxon>
        <taxon>Pseudomonadati</taxon>
        <taxon>Pseudomonadota</taxon>
        <taxon>Alphaproteobacteria</taxon>
        <taxon>Hyphomicrobiales</taxon>
        <taxon>Ahrensiaceae</taxon>
        <taxon>Oricola</taxon>
    </lineage>
</organism>
<keyword evidence="1" id="KW-0812">Transmembrane</keyword>
<proteinExistence type="predicted"/>
<dbReference type="OrthoDB" id="7067875at2"/>
<protein>
    <submittedName>
        <fullName evidence="2">Uncharacterized protein</fullName>
    </submittedName>
</protein>
<keyword evidence="3" id="KW-1185">Reference proteome</keyword>
<gene>
    <name evidence="2" type="ORF">E0D97_02115</name>
</gene>
<feature type="transmembrane region" description="Helical" evidence="1">
    <location>
        <begin position="160"/>
        <end position="178"/>
    </location>
</feature>
<feature type="transmembrane region" description="Helical" evidence="1">
    <location>
        <begin position="245"/>
        <end position="265"/>
    </location>
</feature>
<comment type="caution">
    <text evidence="2">The sequence shown here is derived from an EMBL/GenBank/DDBJ whole genome shotgun (WGS) entry which is preliminary data.</text>
</comment>
<dbReference type="EMBL" id="SJST01000001">
    <property type="protein sequence ID" value="TCD16249.1"/>
    <property type="molecule type" value="Genomic_DNA"/>
</dbReference>
<reference evidence="2 3" key="1">
    <citation type="journal article" date="2015" name="Antonie Van Leeuwenhoek">
        <title>Oricola cellulosilytica gen. nov., sp. nov., a cellulose-degrading bacterium of the family Phyllobacteriaceae isolated from surface seashore water, and emended descriptions of Mesorhizobium loti and Phyllobacterium myrsinacearum.</title>
        <authorList>
            <person name="Hameed A."/>
            <person name="Shahina M."/>
            <person name="Lai W.A."/>
            <person name="Lin S.Y."/>
            <person name="Young L.S."/>
            <person name="Liu Y.C."/>
            <person name="Hsu Y.H."/>
            <person name="Young C.C."/>
        </authorList>
    </citation>
    <scope>NUCLEOTIDE SEQUENCE [LARGE SCALE GENOMIC DNA]</scope>
    <source>
        <strain evidence="2 3">KCTC 52183</strain>
    </source>
</reference>
<dbReference type="AlphaFoldDB" id="A0A4R0PL84"/>
<feature type="transmembrane region" description="Helical" evidence="1">
    <location>
        <begin position="52"/>
        <end position="71"/>
    </location>
</feature>